<feature type="transmembrane region" description="Helical" evidence="1">
    <location>
        <begin position="121"/>
        <end position="153"/>
    </location>
</feature>
<dbReference type="AlphaFoldDB" id="A0A941JMF7"/>
<feature type="transmembrane region" description="Helical" evidence="1">
    <location>
        <begin position="463"/>
        <end position="485"/>
    </location>
</feature>
<organism evidence="2">
    <name type="scientific">Niallia circulans</name>
    <name type="common">Bacillus circulans</name>
    <dbReference type="NCBI Taxonomy" id="1397"/>
    <lineage>
        <taxon>Bacteria</taxon>
        <taxon>Bacillati</taxon>
        <taxon>Bacillota</taxon>
        <taxon>Bacilli</taxon>
        <taxon>Bacillales</taxon>
        <taxon>Bacillaceae</taxon>
        <taxon>Niallia</taxon>
    </lineage>
</organism>
<gene>
    <name evidence="2" type="ORF">KD144_14610</name>
</gene>
<feature type="transmembrane region" description="Helical" evidence="1">
    <location>
        <begin position="505"/>
        <end position="526"/>
    </location>
</feature>
<proteinExistence type="predicted"/>
<dbReference type="EMBL" id="JAGTPX010000015">
    <property type="protein sequence ID" value="MBR8670768.1"/>
    <property type="molecule type" value="Genomic_DNA"/>
</dbReference>
<feature type="transmembrane region" description="Helical" evidence="1">
    <location>
        <begin position="236"/>
        <end position="256"/>
    </location>
</feature>
<name>A0A941JMF7_NIACI</name>
<comment type="caution">
    <text evidence="2">The sequence shown here is derived from an EMBL/GenBank/DDBJ whole genome shotgun (WGS) entry which is preliminary data.</text>
</comment>
<reference evidence="2" key="1">
    <citation type="submission" date="2021-04" db="EMBL/GenBank/DDBJ databases">
        <title>Genomic analysis of electroactive and textile dye degrading Bacillus circulans strain: DC10 isolated from constructed wetland-microbial fuel cells treating textile dye wastewaters.</title>
        <authorList>
            <person name="Patel D.U."/>
            <person name="Desai C.R."/>
        </authorList>
    </citation>
    <scope>NUCLEOTIDE SEQUENCE</scope>
    <source>
        <strain evidence="2">DC10</strain>
    </source>
</reference>
<feature type="transmembrane region" description="Helical" evidence="1">
    <location>
        <begin position="79"/>
        <end position="100"/>
    </location>
</feature>
<evidence type="ECO:0000313" key="2">
    <source>
        <dbReference type="EMBL" id="MBR8670768.1"/>
    </source>
</evidence>
<keyword evidence="1" id="KW-0472">Membrane</keyword>
<feature type="transmembrane region" description="Helical" evidence="1">
    <location>
        <begin position="22"/>
        <end position="42"/>
    </location>
</feature>
<accession>A0A941JMF7</accession>
<protein>
    <recommendedName>
        <fullName evidence="3">ABC-2 type transport system permease protein</fullName>
    </recommendedName>
</protein>
<sequence length="535" mass="58682">MNNKNFAGTGILFKLFLHRDRFLLPIWIFLPVVLILIVASTFSSMGGEGLENVLLDFDNDPLVSAILGPVMSFDLTGAIVWRGTSQIALTLGLGSLFTLIRHTRVDEETGRSELIRSYVTGTYASLTAALTLTIIGNLIAGILIAITIIFLGGSITSSLLYAITMVTIGCFFAGISGVAVQLRESSGSARGIGITVLGLGILLSILNNTVGADSFLNWITPMAWQRLTQPFAGDNWIYLIYFIIICALPIIISYVLTARRDLGEGIFIPRSGPKEASPRFSSPLALAWRLKKNNFFGWIIATVLYIVVFAAFSPSLSKTEGMSGWLSNLGGTNWVEDMELGYVFISIGIYLMALFVGIYAITTVFRLKKEENEGRIEILLDKQVSRTKLMRSHLIVAYLFSATLLLVMGIAGGLAYGIASGDLGGNFGVIFSMSVSKIPPVWIFVGLSALLYGLFPRISEFSWVIWISCSILELTWEAKLIDWSLMSISPYAYAHYTIQITELPYLSLFLLIVISLLFTTIGLLGFKNRNIQTKA</sequence>
<feature type="transmembrane region" description="Helical" evidence="1">
    <location>
        <begin position="395"/>
        <end position="418"/>
    </location>
</feature>
<feature type="transmembrane region" description="Helical" evidence="1">
    <location>
        <begin position="192"/>
        <end position="216"/>
    </location>
</feature>
<feature type="transmembrane region" description="Helical" evidence="1">
    <location>
        <begin position="342"/>
        <end position="365"/>
    </location>
</feature>
<keyword evidence="1" id="KW-0812">Transmembrane</keyword>
<feature type="transmembrane region" description="Helical" evidence="1">
    <location>
        <begin position="438"/>
        <end position="456"/>
    </location>
</feature>
<evidence type="ECO:0008006" key="3">
    <source>
        <dbReference type="Google" id="ProtNLM"/>
    </source>
</evidence>
<feature type="transmembrane region" description="Helical" evidence="1">
    <location>
        <begin position="159"/>
        <end position="180"/>
    </location>
</feature>
<keyword evidence="1" id="KW-1133">Transmembrane helix</keyword>
<evidence type="ECO:0000256" key="1">
    <source>
        <dbReference type="SAM" id="Phobius"/>
    </source>
</evidence>
<dbReference type="RefSeq" id="WP_212119718.1">
    <property type="nucleotide sequence ID" value="NZ_JAGTPX020000006.1"/>
</dbReference>
<feature type="transmembrane region" description="Helical" evidence="1">
    <location>
        <begin position="295"/>
        <end position="316"/>
    </location>
</feature>